<feature type="coiled-coil region" evidence="1">
    <location>
        <begin position="10"/>
        <end position="53"/>
    </location>
</feature>
<reference evidence="2" key="1">
    <citation type="submission" date="2013-10" db="EMBL/GenBank/DDBJ databases">
        <title>The Genome Sequence of Fusobacterium nucleatum CTI-6.</title>
        <authorList>
            <consortium name="The Broad Institute Genomics Platform"/>
            <person name="Earl A."/>
            <person name="Ward D."/>
            <person name="Feldgarden M."/>
            <person name="Gevers D."/>
            <person name="Kostic A."/>
            <person name="Garrett W."/>
            <person name="Young S.K."/>
            <person name="Zeng Q."/>
            <person name="Gargeya S."/>
            <person name="Fitzgerald M."/>
            <person name="Abouelleil A."/>
            <person name="Alvarado L."/>
            <person name="Berlin A.M."/>
            <person name="Chapman S.B."/>
            <person name="Gainer-Dewar J."/>
            <person name="Goldberg J."/>
            <person name="Gnerre S."/>
            <person name="Griggs A."/>
            <person name="Gujja S."/>
            <person name="Hansen M."/>
            <person name="Howarth C."/>
            <person name="Imamovic A."/>
            <person name="Ireland A."/>
            <person name="Larimer J."/>
            <person name="McCowan C."/>
            <person name="Murphy C."/>
            <person name="Pearson M."/>
            <person name="Poon T.W."/>
            <person name="Priest M."/>
            <person name="Roberts A."/>
            <person name="Saif S."/>
            <person name="Shea T."/>
            <person name="Sykes S."/>
            <person name="Wortman J."/>
            <person name="Nusbaum C."/>
            <person name="Birren B."/>
        </authorList>
    </citation>
    <scope>NUCLEOTIDE SEQUENCE [LARGE SCALE GENOMIC DNA]</scope>
    <source>
        <strain evidence="2">CTI-6</strain>
    </source>
</reference>
<organism evidence="2">
    <name type="scientific">Fusobacterium nucleatum CTI-6</name>
    <dbReference type="NCBI Taxonomy" id="1316587"/>
    <lineage>
        <taxon>Bacteria</taxon>
        <taxon>Fusobacteriati</taxon>
        <taxon>Fusobacteriota</taxon>
        <taxon>Fusobacteriia</taxon>
        <taxon>Fusobacteriales</taxon>
        <taxon>Fusobacteriaceae</taxon>
        <taxon>Fusobacterium</taxon>
    </lineage>
</organism>
<name>U7TVK4_FUSNU</name>
<protein>
    <submittedName>
        <fullName evidence="2">Uncharacterized protein</fullName>
    </submittedName>
</protein>
<keyword evidence="1" id="KW-0175">Coiled coil</keyword>
<sequence length="66" mass="7840">MSNIISPDPLEFKKLEKERVIKELEKAIKKAEVEGRIEDVEKLKKELKDLTHESFLEKLIKDSIRY</sequence>
<evidence type="ECO:0000256" key="1">
    <source>
        <dbReference type="SAM" id="Coils"/>
    </source>
</evidence>
<dbReference type="InterPro" id="IPR036531">
    <property type="entry name" value="Rbsn_Rab-bd_sf"/>
</dbReference>
<comment type="caution">
    <text evidence="2">The sequence shown here is derived from an EMBL/GenBank/DDBJ whole genome shotgun (WGS) entry which is preliminary data.</text>
</comment>
<dbReference type="SUPFAM" id="SSF140125">
    <property type="entry name" value="Rabenosyn-5 Rab-binding domain-like"/>
    <property type="match status" value="1"/>
</dbReference>
<gene>
    <name evidence="2" type="ORF">HMPREF1767_00807</name>
</gene>
<evidence type="ECO:0000313" key="2">
    <source>
        <dbReference type="EMBL" id="ERT48373.1"/>
    </source>
</evidence>
<dbReference type="EMBL" id="AXNV01000006">
    <property type="protein sequence ID" value="ERT48373.1"/>
    <property type="molecule type" value="Genomic_DNA"/>
</dbReference>
<proteinExistence type="predicted"/>
<accession>U7TVK4</accession>
<dbReference type="PATRIC" id="fig|1316587.3.peg.802"/>
<dbReference type="AlphaFoldDB" id="U7TVK4"/>